<keyword evidence="5" id="KW-0408">Iron</keyword>
<keyword evidence="8" id="KW-1185">Reference proteome</keyword>
<evidence type="ECO:0000259" key="6">
    <source>
        <dbReference type="PROSITE" id="PS51471"/>
    </source>
</evidence>
<dbReference type="InParanoid" id="A0A2P6NVF4"/>
<dbReference type="GO" id="GO:0004656">
    <property type="term" value="F:procollagen-proline 4-dioxygenase activity"/>
    <property type="evidence" value="ECO:0007669"/>
    <property type="project" value="TreeGrafter"/>
</dbReference>
<keyword evidence="2" id="KW-0479">Metal-binding</keyword>
<organism evidence="7 8">
    <name type="scientific">Planoprotostelium fungivorum</name>
    <dbReference type="NCBI Taxonomy" id="1890364"/>
    <lineage>
        <taxon>Eukaryota</taxon>
        <taxon>Amoebozoa</taxon>
        <taxon>Evosea</taxon>
        <taxon>Variosea</taxon>
        <taxon>Cavosteliida</taxon>
        <taxon>Cavosteliaceae</taxon>
        <taxon>Planoprotostelium</taxon>
    </lineage>
</organism>
<comment type="caution">
    <text evidence="7">The sequence shown here is derived from an EMBL/GenBank/DDBJ whole genome shotgun (WGS) entry which is preliminary data.</text>
</comment>
<name>A0A2P6NVF4_9EUKA</name>
<dbReference type="Proteomes" id="UP000241769">
    <property type="component" value="Unassembled WGS sequence"/>
</dbReference>
<accession>A0A2P6NVF4</accession>
<dbReference type="Pfam" id="PF13640">
    <property type="entry name" value="2OG-FeII_Oxy_3"/>
    <property type="match status" value="1"/>
</dbReference>
<gene>
    <name evidence="7" type="ORF">PROFUN_02688</name>
</gene>
<dbReference type="InterPro" id="IPR045054">
    <property type="entry name" value="P4HA-like"/>
</dbReference>
<dbReference type="AlphaFoldDB" id="A0A2P6NVF4"/>
<evidence type="ECO:0000256" key="2">
    <source>
        <dbReference type="ARBA" id="ARBA00022723"/>
    </source>
</evidence>
<comment type="cofactor">
    <cofactor evidence="1">
        <name>L-ascorbate</name>
        <dbReference type="ChEBI" id="CHEBI:38290"/>
    </cofactor>
</comment>
<dbReference type="PANTHER" id="PTHR10869">
    <property type="entry name" value="PROLYL 4-HYDROXYLASE ALPHA SUBUNIT"/>
    <property type="match status" value="1"/>
</dbReference>
<dbReference type="InterPro" id="IPR005123">
    <property type="entry name" value="Oxoglu/Fe-dep_dioxygenase_dom"/>
</dbReference>
<protein>
    <recommendedName>
        <fullName evidence="6">Fe2OG dioxygenase domain-containing protein</fullName>
    </recommendedName>
</protein>
<keyword evidence="4" id="KW-0560">Oxidoreductase</keyword>
<evidence type="ECO:0000256" key="1">
    <source>
        <dbReference type="ARBA" id="ARBA00001961"/>
    </source>
</evidence>
<evidence type="ECO:0000256" key="4">
    <source>
        <dbReference type="ARBA" id="ARBA00023002"/>
    </source>
</evidence>
<feature type="domain" description="Fe2OG dioxygenase" evidence="6">
    <location>
        <begin position="163"/>
        <end position="275"/>
    </location>
</feature>
<dbReference type="InterPro" id="IPR044862">
    <property type="entry name" value="Pro_4_hyd_alph_FE2OG_OXY"/>
</dbReference>
<dbReference type="PROSITE" id="PS51471">
    <property type="entry name" value="FE2OG_OXY"/>
    <property type="match status" value="1"/>
</dbReference>
<dbReference type="GO" id="GO:0031418">
    <property type="term" value="F:L-ascorbic acid binding"/>
    <property type="evidence" value="ECO:0007669"/>
    <property type="project" value="InterPro"/>
</dbReference>
<sequence length="284" mass="32301">MGATSSKAEEVVIQSSDDTRADKIPIGTDVTYRDTDILRQTDAVMQWDEIQPIIAREDLPVLSAYLLHNVLSPEECQRFIEISEDMIYSDSPLRDLSQTNSASARLSESTKQIRNSERVLFDVSDQIGVELNRRILPFLTEEFDCEGSLWRVQQLGQGMSGGPVNKRWRFNRYAKDQFFKPHFDAGFVYSRDEKTLFTFILYLSDDFEGGETTFFPGNRKLAHQQPIVGIEHPVKPKRGSCLIFPQAGALNPRHEGAPHRSEGKYKYILRSDIAYVKINDTGSS</sequence>
<evidence type="ECO:0000256" key="5">
    <source>
        <dbReference type="ARBA" id="ARBA00023004"/>
    </source>
</evidence>
<dbReference type="OrthoDB" id="69177at2759"/>
<dbReference type="GO" id="GO:0005783">
    <property type="term" value="C:endoplasmic reticulum"/>
    <property type="evidence" value="ECO:0007669"/>
    <property type="project" value="TreeGrafter"/>
</dbReference>
<dbReference type="InterPro" id="IPR006620">
    <property type="entry name" value="Pro_4_hyd_alph"/>
</dbReference>
<dbReference type="Gene3D" id="2.60.120.620">
    <property type="entry name" value="q2cbj1_9rhob like domain"/>
    <property type="match status" value="1"/>
</dbReference>
<evidence type="ECO:0000313" key="8">
    <source>
        <dbReference type="Proteomes" id="UP000241769"/>
    </source>
</evidence>
<dbReference type="EMBL" id="MDYQ01000016">
    <property type="protein sequence ID" value="PRP87951.1"/>
    <property type="molecule type" value="Genomic_DNA"/>
</dbReference>
<dbReference type="SMART" id="SM00702">
    <property type="entry name" value="P4Hc"/>
    <property type="match status" value="1"/>
</dbReference>
<keyword evidence="3" id="KW-0223">Dioxygenase</keyword>
<evidence type="ECO:0000313" key="7">
    <source>
        <dbReference type="EMBL" id="PRP87951.1"/>
    </source>
</evidence>
<reference evidence="7 8" key="1">
    <citation type="journal article" date="2018" name="Genome Biol. Evol.">
        <title>Multiple Roots of Fruiting Body Formation in Amoebozoa.</title>
        <authorList>
            <person name="Hillmann F."/>
            <person name="Forbes G."/>
            <person name="Novohradska S."/>
            <person name="Ferling I."/>
            <person name="Riege K."/>
            <person name="Groth M."/>
            <person name="Westermann M."/>
            <person name="Marz M."/>
            <person name="Spaller T."/>
            <person name="Winckler T."/>
            <person name="Schaap P."/>
            <person name="Glockner G."/>
        </authorList>
    </citation>
    <scope>NUCLEOTIDE SEQUENCE [LARGE SCALE GENOMIC DNA]</scope>
    <source>
        <strain evidence="7 8">Jena</strain>
    </source>
</reference>
<dbReference type="GO" id="GO:0005506">
    <property type="term" value="F:iron ion binding"/>
    <property type="evidence" value="ECO:0007669"/>
    <property type="project" value="InterPro"/>
</dbReference>
<dbReference type="PANTHER" id="PTHR10869:SF246">
    <property type="entry name" value="TRANSMEMBRANE PROLYL 4-HYDROXYLASE"/>
    <property type="match status" value="1"/>
</dbReference>
<evidence type="ECO:0000256" key="3">
    <source>
        <dbReference type="ARBA" id="ARBA00022964"/>
    </source>
</evidence>
<proteinExistence type="predicted"/>